<dbReference type="PANTHER" id="PTHR22912:SF151">
    <property type="entry name" value="DIHYDROLIPOYL DEHYDROGENASE, MITOCHONDRIAL"/>
    <property type="match status" value="1"/>
</dbReference>
<dbReference type="Pfam" id="PF02852">
    <property type="entry name" value="Pyr_redox_dim"/>
    <property type="match status" value="1"/>
</dbReference>
<keyword evidence="4" id="KW-0274">FAD</keyword>
<dbReference type="InterPro" id="IPR023753">
    <property type="entry name" value="FAD/NAD-binding_dom"/>
</dbReference>
<dbReference type="PIRSF" id="PIRSF000350">
    <property type="entry name" value="Mercury_reductase_MerA"/>
    <property type="match status" value="1"/>
</dbReference>
<dbReference type="RefSeq" id="WP_255890245.1">
    <property type="nucleotide sequence ID" value="NZ_JAFMZM010000003.1"/>
</dbReference>
<accession>A0ABW2MZA4</accession>
<dbReference type="InterPro" id="IPR016156">
    <property type="entry name" value="FAD/NAD-linked_Rdtase_dimer_sf"/>
</dbReference>
<dbReference type="EMBL" id="JBHTCH010000001">
    <property type="protein sequence ID" value="MFC7358985.1"/>
    <property type="molecule type" value="Genomic_DNA"/>
</dbReference>
<evidence type="ECO:0000256" key="1">
    <source>
        <dbReference type="ARBA" id="ARBA00001974"/>
    </source>
</evidence>
<evidence type="ECO:0000313" key="8">
    <source>
        <dbReference type="EMBL" id="MFC7358985.1"/>
    </source>
</evidence>
<dbReference type="SUPFAM" id="SSF51905">
    <property type="entry name" value="FAD/NAD(P)-binding domain"/>
    <property type="match status" value="1"/>
</dbReference>
<dbReference type="Gene3D" id="3.50.50.60">
    <property type="entry name" value="FAD/NAD(P)-binding domain"/>
    <property type="match status" value="2"/>
</dbReference>
<feature type="domain" description="Pyridine nucleotide-disulphide oxidoreductase dimerisation" evidence="6">
    <location>
        <begin position="352"/>
        <end position="457"/>
    </location>
</feature>
<evidence type="ECO:0000256" key="3">
    <source>
        <dbReference type="ARBA" id="ARBA00022630"/>
    </source>
</evidence>
<evidence type="ECO:0000256" key="5">
    <source>
        <dbReference type="ARBA" id="ARBA00023027"/>
    </source>
</evidence>
<dbReference type="InterPro" id="IPR004099">
    <property type="entry name" value="Pyr_nucl-diS_OxRdtase_dimer"/>
</dbReference>
<evidence type="ECO:0000313" key="9">
    <source>
        <dbReference type="Proteomes" id="UP001596524"/>
    </source>
</evidence>
<organism evidence="8 9">
    <name type="scientific">Nocardioides astragali</name>
    <dbReference type="NCBI Taxonomy" id="1776736"/>
    <lineage>
        <taxon>Bacteria</taxon>
        <taxon>Bacillati</taxon>
        <taxon>Actinomycetota</taxon>
        <taxon>Actinomycetes</taxon>
        <taxon>Propionibacteriales</taxon>
        <taxon>Nocardioidaceae</taxon>
        <taxon>Nocardioides</taxon>
    </lineage>
</organism>
<dbReference type="GO" id="GO:0016491">
    <property type="term" value="F:oxidoreductase activity"/>
    <property type="evidence" value="ECO:0007669"/>
    <property type="project" value="UniProtKB-KW"/>
</dbReference>
<keyword evidence="3" id="KW-0285">Flavoprotein</keyword>
<dbReference type="EC" id="1.-.-.-" evidence="8"/>
<comment type="similarity">
    <text evidence="2">Belongs to the class-I pyridine nucleotide-disulfide oxidoreductase family.</text>
</comment>
<gene>
    <name evidence="8" type="ORF">ACFQO6_01795</name>
</gene>
<evidence type="ECO:0000259" key="6">
    <source>
        <dbReference type="Pfam" id="PF02852"/>
    </source>
</evidence>
<dbReference type="Gene3D" id="3.30.390.30">
    <property type="match status" value="1"/>
</dbReference>
<dbReference type="SUPFAM" id="SSF55424">
    <property type="entry name" value="FAD/NAD-linked reductases, dimerisation (C-terminal) domain"/>
    <property type="match status" value="1"/>
</dbReference>
<dbReference type="InterPro" id="IPR001100">
    <property type="entry name" value="Pyr_nuc-diS_OxRdtase"/>
</dbReference>
<dbReference type="Pfam" id="PF07992">
    <property type="entry name" value="Pyr_redox_2"/>
    <property type="match status" value="1"/>
</dbReference>
<dbReference type="InterPro" id="IPR036188">
    <property type="entry name" value="FAD/NAD-bd_sf"/>
</dbReference>
<comment type="caution">
    <text evidence="8">The sequence shown here is derived from an EMBL/GenBank/DDBJ whole genome shotgun (WGS) entry which is preliminary data.</text>
</comment>
<proteinExistence type="inferred from homology"/>
<comment type="cofactor">
    <cofactor evidence="1">
        <name>FAD</name>
        <dbReference type="ChEBI" id="CHEBI:57692"/>
    </cofactor>
</comment>
<dbReference type="PANTHER" id="PTHR22912">
    <property type="entry name" value="DISULFIDE OXIDOREDUCTASE"/>
    <property type="match status" value="1"/>
</dbReference>
<evidence type="ECO:0000259" key="7">
    <source>
        <dbReference type="Pfam" id="PF07992"/>
    </source>
</evidence>
<keyword evidence="8" id="KW-0560">Oxidoreductase</keyword>
<sequence length="474" mass="49656">MAIDAGTQEYDVVVIGGGPVGENAAQYAVEGTGMTSAIIERELLGGECSYYACIPSKALLRPVTVADVSADLRGVSTARVKPKALLKRRDYWVSHYDDSGQQSWAEGAGIAVLRGEGRLTGERTIRVTSADGDRTVRARQAVVLATGSAPRVPAMYADVLPWSSRDATGVVEVPDRLVIVGGGVVACEAAVWMTALGSAVTVLARGDRLLSRSEPFASEAVLDGLRRRGVTVHLRTEVDDVRRSEPAATGLGRVHGGAVTLSTSAGEVEADEVLLAIGRSPRLEDVGLGSVGLTADDVTSGRMPDWLYAVGDASGGPPLTHWGKHQARVVGARIAASAAGDVAWEPDREAPVPQVVFSDPEVASVGLTEAEARDDGHDVVVSRVPSSSASGTGLLRDHVEGQSQLVVDARTRLLLGATFVGPEVAELVHAATVAIVGDVPVHVLRHAVASYPTASELWLRLLEDLPRELRTPPA</sequence>
<keyword evidence="9" id="KW-1185">Reference proteome</keyword>
<evidence type="ECO:0000256" key="2">
    <source>
        <dbReference type="ARBA" id="ARBA00007532"/>
    </source>
</evidence>
<dbReference type="InterPro" id="IPR050151">
    <property type="entry name" value="Class-I_Pyr_Nuc-Dis_Oxidored"/>
</dbReference>
<protein>
    <submittedName>
        <fullName evidence="8">Dihydrolipoyl dehydrogenase family protein</fullName>
        <ecNumber evidence="8">1.-.-.-</ecNumber>
    </submittedName>
</protein>
<dbReference type="PRINTS" id="PR00411">
    <property type="entry name" value="PNDRDTASEI"/>
</dbReference>
<dbReference type="Proteomes" id="UP001596524">
    <property type="component" value="Unassembled WGS sequence"/>
</dbReference>
<dbReference type="PRINTS" id="PR00368">
    <property type="entry name" value="FADPNR"/>
</dbReference>
<name>A0ABW2MZA4_9ACTN</name>
<keyword evidence="5" id="KW-0520">NAD</keyword>
<reference evidence="9" key="1">
    <citation type="journal article" date="2019" name="Int. J. Syst. Evol. Microbiol.">
        <title>The Global Catalogue of Microorganisms (GCM) 10K type strain sequencing project: providing services to taxonomists for standard genome sequencing and annotation.</title>
        <authorList>
            <consortium name="The Broad Institute Genomics Platform"/>
            <consortium name="The Broad Institute Genome Sequencing Center for Infectious Disease"/>
            <person name="Wu L."/>
            <person name="Ma J."/>
        </authorList>
    </citation>
    <scope>NUCLEOTIDE SEQUENCE [LARGE SCALE GENOMIC DNA]</scope>
    <source>
        <strain evidence="9">FCH27</strain>
    </source>
</reference>
<feature type="domain" description="FAD/NAD(P)-binding" evidence="7">
    <location>
        <begin position="10"/>
        <end position="324"/>
    </location>
</feature>
<evidence type="ECO:0000256" key="4">
    <source>
        <dbReference type="ARBA" id="ARBA00022827"/>
    </source>
</evidence>